<evidence type="ECO:0000313" key="3">
    <source>
        <dbReference type="Proteomes" id="UP000247746"/>
    </source>
</evidence>
<evidence type="ECO:0000259" key="1">
    <source>
        <dbReference type="PROSITE" id="PS51186"/>
    </source>
</evidence>
<feature type="domain" description="N-acetyltransferase" evidence="1">
    <location>
        <begin position="3"/>
        <end position="204"/>
    </location>
</feature>
<dbReference type="Proteomes" id="UP000247746">
    <property type="component" value="Unassembled WGS sequence"/>
</dbReference>
<protein>
    <submittedName>
        <fullName evidence="2">Acetyltransferase (GNAT) family protein</fullName>
    </submittedName>
</protein>
<dbReference type="CDD" id="cd04301">
    <property type="entry name" value="NAT_SF"/>
    <property type="match status" value="1"/>
</dbReference>
<dbReference type="RefSeq" id="WP_181416284.1">
    <property type="nucleotide sequence ID" value="NZ_QJSU01000006.1"/>
</dbReference>
<keyword evidence="3" id="KW-1185">Reference proteome</keyword>
<dbReference type="InterPro" id="IPR000182">
    <property type="entry name" value="GNAT_dom"/>
</dbReference>
<dbReference type="Pfam" id="PF00583">
    <property type="entry name" value="Acetyltransf_1"/>
    <property type="match status" value="1"/>
</dbReference>
<dbReference type="EMBL" id="QJSU01000006">
    <property type="protein sequence ID" value="PYE38626.1"/>
    <property type="molecule type" value="Genomic_DNA"/>
</dbReference>
<dbReference type="PROSITE" id="PS51186">
    <property type="entry name" value="GNAT"/>
    <property type="match status" value="1"/>
</dbReference>
<name>A0A2V4UQ06_9GAMM</name>
<gene>
    <name evidence="2" type="ORF">DFP82_10630</name>
</gene>
<keyword evidence="2" id="KW-0808">Transferase</keyword>
<dbReference type="AlphaFoldDB" id="A0A2V4UQ06"/>
<accession>A0A2V4UQ06</accession>
<proteinExistence type="predicted"/>
<dbReference type="GO" id="GO:0016747">
    <property type="term" value="F:acyltransferase activity, transferring groups other than amino-acyl groups"/>
    <property type="evidence" value="ECO:0007669"/>
    <property type="project" value="InterPro"/>
</dbReference>
<evidence type="ECO:0000313" key="2">
    <source>
        <dbReference type="EMBL" id="PYE38626.1"/>
    </source>
</evidence>
<comment type="caution">
    <text evidence="2">The sequence shown here is derived from an EMBL/GenBank/DDBJ whole genome shotgun (WGS) entry which is preliminary data.</text>
</comment>
<organism evidence="2 3">
    <name type="scientific">Psychrobacter fozii</name>
    <dbReference type="NCBI Taxonomy" id="198480"/>
    <lineage>
        <taxon>Bacteria</taxon>
        <taxon>Pseudomonadati</taxon>
        <taxon>Pseudomonadota</taxon>
        <taxon>Gammaproteobacteria</taxon>
        <taxon>Moraxellales</taxon>
        <taxon>Moraxellaceae</taxon>
        <taxon>Psychrobacter</taxon>
    </lineage>
</organism>
<reference evidence="2 3" key="1">
    <citation type="submission" date="2018-06" db="EMBL/GenBank/DDBJ databases">
        <title>Genomic Encyclopedia of Type Strains, Phase III (KMG-III): the genomes of soil and plant-associated and newly described type strains.</title>
        <authorList>
            <person name="Whitman W."/>
        </authorList>
    </citation>
    <scope>NUCLEOTIDE SEQUENCE [LARGE SCALE GENOMIC DNA]</scope>
    <source>
        <strain evidence="2 3">CECT 5889</strain>
    </source>
</reference>
<sequence>MTIQYRRATPEDFSAIVDLFVVNMNLSVFTSATDKRVLKQLATLFLAKDCHHATFIQVAEYGDIICGVVIGVTKQDPHKALSFDEKPIIDQIEKKLSLSEQGQQVLKELREPETADTKWKNNNFDSELQFFCVDPNYRRHRIGATLIQAFETYLIAQGADTYALHTDTLCTYQYYDNNGYQRVNQYPNDLNPQIMHYTYVKSLS</sequence>
<dbReference type="InterPro" id="IPR016181">
    <property type="entry name" value="Acyl_CoA_acyltransferase"/>
</dbReference>
<dbReference type="SUPFAM" id="SSF55729">
    <property type="entry name" value="Acyl-CoA N-acyltransferases (Nat)"/>
    <property type="match status" value="1"/>
</dbReference>
<dbReference type="Gene3D" id="3.40.630.30">
    <property type="match status" value="1"/>
</dbReference>